<protein>
    <submittedName>
        <fullName evidence="7">Glycosyl hydrolase</fullName>
    </submittedName>
</protein>
<organism evidence="7 8">
    <name type="scientific">Pontibacter qinzhouensis</name>
    <dbReference type="NCBI Taxonomy" id="2603253"/>
    <lineage>
        <taxon>Bacteria</taxon>
        <taxon>Pseudomonadati</taxon>
        <taxon>Bacteroidota</taxon>
        <taxon>Cytophagia</taxon>
        <taxon>Cytophagales</taxon>
        <taxon>Hymenobacteraceae</taxon>
        <taxon>Pontibacter</taxon>
    </lineage>
</organism>
<feature type="chain" id="PRO_5022814942" evidence="2">
    <location>
        <begin position="21"/>
        <end position="786"/>
    </location>
</feature>
<evidence type="ECO:0000313" key="8">
    <source>
        <dbReference type="Proteomes" id="UP000321926"/>
    </source>
</evidence>
<dbReference type="OrthoDB" id="9757939at2"/>
<feature type="signal peptide" evidence="2">
    <location>
        <begin position="1"/>
        <end position="20"/>
    </location>
</feature>
<dbReference type="RefSeq" id="WP_147921357.1">
    <property type="nucleotide sequence ID" value="NZ_VRTY01000026.1"/>
</dbReference>
<dbReference type="EMBL" id="VRTY01000026">
    <property type="protein sequence ID" value="TXK47936.1"/>
    <property type="molecule type" value="Genomic_DNA"/>
</dbReference>
<dbReference type="SUPFAM" id="SSF48208">
    <property type="entry name" value="Six-hairpin glycosidases"/>
    <property type="match status" value="1"/>
</dbReference>
<evidence type="ECO:0000256" key="1">
    <source>
        <dbReference type="SAM" id="MobiDB-lite"/>
    </source>
</evidence>
<evidence type="ECO:0000259" key="5">
    <source>
        <dbReference type="Pfam" id="PF20620"/>
    </source>
</evidence>
<feature type="domain" description="DUF4986" evidence="4">
    <location>
        <begin position="548"/>
        <end position="630"/>
    </location>
</feature>
<dbReference type="AlphaFoldDB" id="A0A5C8K714"/>
<comment type="caution">
    <text evidence="7">The sequence shown here is derived from an EMBL/GenBank/DDBJ whole genome shotgun (WGS) entry which is preliminary data.</text>
</comment>
<dbReference type="InterPro" id="IPR008928">
    <property type="entry name" value="6-hairpin_glycosidase_sf"/>
</dbReference>
<reference evidence="7 8" key="1">
    <citation type="submission" date="2019-08" db="EMBL/GenBank/DDBJ databases">
        <authorList>
            <person name="Shi S."/>
        </authorList>
    </citation>
    <scope>NUCLEOTIDE SEQUENCE [LARGE SCALE GENOMIC DNA]</scope>
    <source>
        <strain evidence="7 8">GY10130</strain>
    </source>
</reference>
<dbReference type="Pfam" id="PF20736">
    <property type="entry name" value="Glyco_hydro127M"/>
    <property type="match status" value="1"/>
</dbReference>
<dbReference type="Pfam" id="PF07944">
    <property type="entry name" value="Beta-AFase-like_GH127_cat"/>
    <property type="match status" value="1"/>
</dbReference>
<keyword evidence="8" id="KW-1185">Reference proteome</keyword>
<evidence type="ECO:0000259" key="4">
    <source>
        <dbReference type="Pfam" id="PF16375"/>
    </source>
</evidence>
<evidence type="ECO:0000259" key="3">
    <source>
        <dbReference type="Pfam" id="PF07944"/>
    </source>
</evidence>
<dbReference type="Pfam" id="PF20620">
    <property type="entry name" value="DUF6805"/>
    <property type="match status" value="1"/>
</dbReference>
<dbReference type="Pfam" id="PF16375">
    <property type="entry name" value="DUF4986"/>
    <property type="match status" value="1"/>
</dbReference>
<dbReference type="GO" id="GO:0016787">
    <property type="term" value="F:hydrolase activity"/>
    <property type="evidence" value="ECO:0007669"/>
    <property type="project" value="UniProtKB-KW"/>
</dbReference>
<dbReference type="InterPro" id="IPR012878">
    <property type="entry name" value="Beta-AFase-like_GH127_cat"/>
</dbReference>
<gene>
    <name evidence="7" type="ORF">FVR03_08695</name>
</gene>
<sequence length="786" mass="88546">MKLRTFFSVALLAVTPLCYSQTTPALHYFPLNAVSLAESPFLKAQQTDMQYILEMDVDRLLAPFLKEAGLPTKAQSYGNWENTGLDGHIGGHYLTALSLMYASTKNEVLLQRLNYMVAELAKCQQQNGNGYVGGIPGGQQMWQQVAAGKIEADNFSLNKKWVPLYNIHKIYAGLIDAYRIAGNQQAREVLVKLSDWCLDITKNLTDAQMQQMLRSEHGGLNETFADVAEITGDKKYLALAERFSHQLILEPLLAQKDVLNGMHANTQIPKVIGYKRVADVAGSETWDEAAGFFWNSVINNRTVAIGGNSVREHFHPSDNFTSMIESEQGPETCNTYNMLKLTKQLFATNPDVKYLDYYERALYNHILSSQHPTKGGFVYFTPMRPRHYRVYSSTQEDFWCCVGSGLENHGKYGELIYAHNDQDLFVNLFIPSTLQWQQKGLTVQQKTNFPFEEGTQLQLNLKKAQKFALNLRYPGWVKAGEMKVKVNGKEVKTTAAPSSFVTIDRKWKNKDVVTVELPMHTKAEFLPDGSSWASFVHGPIVLAGVTDTTDIPGLWGDGTRMGHVANGQMYPIDEAPVIVATKQNAAAALTPVPNKPLTFTAAGAVSPEQFKNVKLVPFFQVHEARYMLYWPVLTPEEKEKRQQILQKTEQEKLALEAKTVDQVAAGEQQPESDHNFKGEGTDMGTHRDRFWRHATNWFSYDLRNKNREAKTLRITYFGQDNGRTFDILVNDVPIKTVKLDGSKGDTFFEEDYQLPQKVLNAEKLTVKFVAHKGSVAGGVYHVRLLK</sequence>
<proteinExistence type="predicted"/>
<keyword evidence="7" id="KW-0378">Hydrolase</keyword>
<feature type="domain" description="Non-reducing end beta-L-arabinofuranosidase-like GH127 catalytic" evidence="3">
    <location>
        <begin position="34"/>
        <end position="414"/>
    </location>
</feature>
<feature type="region of interest" description="Disordered" evidence="1">
    <location>
        <begin position="662"/>
        <end position="683"/>
    </location>
</feature>
<dbReference type="InterPro" id="IPR032275">
    <property type="entry name" value="DUF4986"/>
</dbReference>
<keyword evidence="2" id="KW-0732">Signal</keyword>
<dbReference type="PANTHER" id="PTHR31151">
    <property type="entry name" value="PROLINE-TRNA LIGASE (DUF1680)"/>
    <property type="match status" value="1"/>
</dbReference>
<evidence type="ECO:0000256" key="2">
    <source>
        <dbReference type="SAM" id="SignalP"/>
    </source>
</evidence>
<evidence type="ECO:0000259" key="6">
    <source>
        <dbReference type="Pfam" id="PF20736"/>
    </source>
</evidence>
<dbReference type="GO" id="GO:0005975">
    <property type="term" value="P:carbohydrate metabolic process"/>
    <property type="evidence" value="ECO:0007669"/>
    <property type="project" value="InterPro"/>
</dbReference>
<dbReference type="InterPro" id="IPR046544">
    <property type="entry name" value="GH146_SB_dom"/>
</dbReference>
<feature type="compositionally biased region" description="Basic and acidic residues" evidence="1">
    <location>
        <begin position="671"/>
        <end position="683"/>
    </location>
</feature>
<accession>A0A5C8K714</accession>
<evidence type="ECO:0000313" key="7">
    <source>
        <dbReference type="EMBL" id="TXK47936.1"/>
    </source>
</evidence>
<dbReference type="Proteomes" id="UP000321926">
    <property type="component" value="Unassembled WGS sequence"/>
</dbReference>
<name>A0A5C8K714_9BACT</name>
<dbReference type="PANTHER" id="PTHR31151:SF0">
    <property type="entry name" value="PROLINE-TRNA LIGASE (DUF1680)"/>
    <property type="match status" value="1"/>
</dbReference>
<dbReference type="InterPro" id="IPR049046">
    <property type="entry name" value="Beta-AFase-like_GH127_middle"/>
</dbReference>
<feature type="domain" description="Non-reducing end beta-L-arabinofuranosidase-like GH127 middle" evidence="6">
    <location>
        <begin position="424"/>
        <end position="519"/>
    </location>
</feature>
<feature type="domain" description="Glycoside hydrolase GH146 substrate-binding" evidence="5">
    <location>
        <begin position="654"/>
        <end position="785"/>
    </location>
</feature>